<dbReference type="AlphaFoldDB" id="A0A9W6JAP6"/>
<gene>
    <name evidence="1" type="ORF">GCM10017643_39050</name>
</gene>
<reference evidence="1" key="1">
    <citation type="journal article" date="2014" name="Int. J. Syst. Evol. Microbiol.">
        <title>Complete genome sequence of Corynebacterium casei LMG S-19264T (=DSM 44701T), isolated from a smear-ripened cheese.</title>
        <authorList>
            <consortium name="US DOE Joint Genome Institute (JGI-PGF)"/>
            <person name="Walter F."/>
            <person name="Albersmeier A."/>
            <person name="Kalinowski J."/>
            <person name="Ruckert C."/>
        </authorList>
    </citation>
    <scope>NUCLEOTIDE SEQUENCE</scope>
    <source>
        <strain evidence="1">VKM B-2484</strain>
    </source>
</reference>
<reference evidence="1" key="2">
    <citation type="submission" date="2023-01" db="EMBL/GenBank/DDBJ databases">
        <authorList>
            <person name="Sun Q."/>
            <person name="Evtushenko L."/>
        </authorList>
    </citation>
    <scope>NUCLEOTIDE SEQUENCE</scope>
    <source>
        <strain evidence="1">VKM B-2484</strain>
    </source>
</reference>
<organism evidence="1 2">
    <name type="scientific">Ancylobacter dichloromethanicus</name>
    <dbReference type="NCBI Taxonomy" id="518825"/>
    <lineage>
        <taxon>Bacteria</taxon>
        <taxon>Pseudomonadati</taxon>
        <taxon>Pseudomonadota</taxon>
        <taxon>Alphaproteobacteria</taxon>
        <taxon>Hyphomicrobiales</taxon>
        <taxon>Xanthobacteraceae</taxon>
        <taxon>Ancylobacter</taxon>
    </lineage>
</organism>
<dbReference type="EMBL" id="BSFJ01000033">
    <property type="protein sequence ID" value="GLK73787.1"/>
    <property type="molecule type" value="Genomic_DNA"/>
</dbReference>
<evidence type="ECO:0000313" key="2">
    <source>
        <dbReference type="Proteomes" id="UP001143370"/>
    </source>
</evidence>
<proteinExistence type="predicted"/>
<sequence length="102" mass="11436">MPMGVVELYRLHSGRACRTRNLANAFLGETTLLLKAVEAYEEIDRLKAAAEGKLGRLEDFQVFAPPKFVVYENSIGHRGVFIASMQHEIVFSIPSYNVLPII</sequence>
<protein>
    <submittedName>
        <fullName evidence="1">Uncharacterized protein</fullName>
    </submittedName>
</protein>
<keyword evidence="2" id="KW-1185">Reference proteome</keyword>
<comment type="caution">
    <text evidence="1">The sequence shown here is derived from an EMBL/GenBank/DDBJ whole genome shotgun (WGS) entry which is preliminary data.</text>
</comment>
<accession>A0A9W6JAP6</accession>
<name>A0A9W6JAP6_9HYPH</name>
<dbReference type="Proteomes" id="UP001143370">
    <property type="component" value="Unassembled WGS sequence"/>
</dbReference>
<evidence type="ECO:0000313" key="1">
    <source>
        <dbReference type="EMBL" id="GLK73787.1"/>
    </source>
</evidence>